<sequence>MGKRRHKEKDTRRENYLQGDEAKRRSKCRSNKAGELEKKKRTVPTLLVYSLHSHQRGKNLCTQAQYYYLLRQQSIHASKMCIYLNMKNDILFS</sequence>
<organism evidence="2">
    <name type="scientific">Lepeophtheirus salmonis</name>
    <name type="common">Salmon louse</name>
    <name type="synonym">Caligus salmonis</name>
    <dbReference type="NCBI Taxonomy" id="72036"/>
    <lineage>
        <taxon>Eukaryota</taxon>
        <taxon>Metazoa</taxon>
        <taxon>Ecdysozoa</taxon>
        <taxon>Arthropoda</taxon>
        <taxon>Crustacea</taxon>
        <taxon>Multicrustacea</taxon>
        <taxon>Hexanauplia</taxon>
        <taxon>Copepoda</taxon>
        <taxon>Siphonostomatoida</taxon>
        <taxon>Caligidae</taxon>
        <taxon>Lepeophtheirus</taxon>
    </lineage>
</organism>
<name>A0A0K2TXV7_LEPSM</name>
<dbReference type="EMBL" id="HACA01013467">
    <property type="protein sequence ID" value="CDW30828.1"/>
    <property type="molecule type" value="Transcribed_RNA"/>
</dbReference>
<dbReference type="AlphaFoldDB" id="A0A0K2TXV7"/>
<accession>A0A0K2TXV7</accession>
<evidence type="ECO:0000256" key="1">
    <source>
        <dbReference type="SAM" id="MobiDB-lite"/>
    </source>
</evidence>
<feature type="compositionally biased region" description="Basic and acidic residues" evidence="1">
    <location>
        <begin position="8"/>
        <end position="23"/>
    </location>
</feature>
<reference evidence="2" key="1">
    <citation type="submission" date="2014-05" db="EMBL/GenBank/DDBJ databases">
        <authorList>
            <person name="Chronopoulou M."/>
        </authorList>
    </citation>
    <scope>NUCLEOTIDE SEQUENCE</scope>
    <source>
        <tissue evidence="2">Whole organism</tissue>
    </source>
</reference>
<protein>
    <submittedName>
        <fullName evidence="2">Uncharacterized protein</fullName>
    </submittedName>
</protein>
<evidence type="ECO:0000313" key="2">
    <source>
        <dbReference type="EMBL" id="CDW30828.1"/>
    </source>
</evidence>
<feature type="region of interest" description="Disordered" evidence="1">
    <location>
        <begin position="1"/>
        <end position="38"/>
    </location>
</feature>
<proteinExistence type="predicted"/>